<proteinExistence type="predicted"/>
<organism evidence="1 2">
    <name type="scientific">Cupriavidus metallidurans</name>
    <dbReference type="NCBI Taxonomy" id="119219"/>
    <lineage>
        <taxon>Bacteria</taxon>
        <taxon>Pseudomonadati</taxon>
        <taxon>Pseudomonadota</taxon>
        <taxon>Betaproteobacteria</taxon>
        <taxon>Burkholderiales</taxon>
        <taxon>Burkholderiaceae</taxon>
        <taxon>Cupriavidus</taxon>
    </lineage>
</organism>
<protein>
    <submittedName>
        <fullName evidence="1">Uncharacterized protein</fullName>
    </submittedName>
</protein>
<gene>
    <name evidence="1" type="ORF">DDF84_026015</name>
</gene>
<dbReference type="EMBL" id="CP037901">
    <property type="protein sequence ID" value="QBP13103.1"/>
    <property type="molecule type" value="Genomic_DNA"/>
</dbReference>
<evidence type="ECO:0000313" key="1">
    <source>
        <dbReference type="EMBL" id="QBP13103.1"/>
    </source>
</evidence>
<name>A0A482IZR5_9BURK</name>
<dbReference type="AlphaFoldDB" id="A0A482IZR5"/>
<sequence length="112" mass="12244">MGVARCLVVSAGRYAARRCQWRLTTRPPRGHGSCPDSTCCVVSVAGWRPQRLMIRFRFMTTSPESVTKSKTDSMTNLMTNGIHAEYVTRRGAVFGIGVRDLAAGMSSLPPVP</sequence>
<reference evidence="1 2" key="1">
    <citation type="submission" date="2019-03" db="EMBL/GenBank/DDBJ databases">
        <title>Comparative insights into the high quality Complete genome sequence of highly metal resistant Cupriavidus metallidurans strain BS1 isolated from a gold-copper mine.</title>
        <authorList>
            <person name="Mazhar H.S."/>
            <person name="Rensing C."/>
        </authorList>
    </citation>
    <scope>NUCLEOTIDE SEQUENCE [LARGE SCALE GENOMIC DNA]</scope>
    <source>
        <strain evidence="1 2">BS1</strain>
    </source>
</reference>
<evidence type="ECO:0000313" key="2">
    <source>
        <dbReference type="Proteomes" id="UP000253772"/>
    </source>
</evidence>
<accession>A0A482IZR5</accession>
<dbReference type="Proteomes" id="UP000253772">
    <property type="component" value="Chromosome c2"/>
</dbReference>